<gene>
    <name evidence="1" type="ORF">JV551A3_V1_2070007</name>
</gene>
<sequence>MNRCAPTCVGATCRKSWLSAACSGILLCNNGEISKNCTIPVGAGSPANTGEAGAIYRVAFFAGEPAPTGISIPN</sequence>
<proteinExistence type="predicted"/>
<evidence type="ECO:0000313" key="1">
    <source>
        <dbReference type="EMBL" id="SPO63243.1"/>
    </source>
</evidence>
<comment type="caution">
    <text evidence="1">The sequence shown here is derived from an EMBL/GenBank/DDBJ whole genome shotgun (WGS) entry which is preliminary data.</text>
</comment>
<keyword evidence="2" id="KW-1185">Reference proteome</keyword>
<evidence type="ECO:0000313" key="2">
    <source>
        <dbReference type="Proteomes" id="UP000294335"/>
    </source>
</evidence>
<dbReference type="AlphaFoldDB" id="A0AAQ1SVL6"/>
<accession>A0AAQ1SVL6</accession>
<reference evidence="1 2" key="1">
    <citation type="submission" date="2018-02" db="EMBL/GenBank/DDBJ databases">
        <authorList>
            <person name="Dubost A."/>
        </authorList>
    </citation>
    <scope>NUCLEOTIDE SEQUENCE [LARGE SCALE GENOMIC DNA]</scope>
    <source>
        <strain evidence="2">JV551A3</strain>
    </source>
</reference>
<organism evidence="1 2">
    <name type="scientific">Pseudomonas inefficax</name>
    <dbReference type="NCBI Taxonomy" id="2078786"/>
    <lineage>
        <taxon>Bacteria</taxon>
        <taxon>Pseudomonadati</taxon>
        <taxon>Pseudomonadota</taxon>
        <taxon>Gammaproteobacteria</taxon>
        <taxon>Pseudomonadales</taxon>
        <taxon>Pseudomonadaceae</taxon>
        <taxon>Pseudomonas</taxon>
    </lineage>
</organism>
<dbReference type="Proteomes" id="UP000294335">
    <property type="component" value="Unassembled WGS sequence"/>
</dbReference>
<dbReference type="EMBL" id="OPYN01000207">
    <property type="protein sequence ID" value="SPO63243.1"/>
    <property type="molecule type" value="Genomic_DNA"/>
</dbReference>
<protein>
    <submittedName>
        <fullName evidence="1">Uncharacterized protein</fullName>
    </submittedName>
</protein>
<name>A0AAQ1SVL6_9PSED</name>